<dbReference type="Proteomes" id="UP001314205">
    <property type="component" value="Unassembled WGS sequence"/>
</dbReference>
<dbReference type="AlphaFoldDB" id="A0AAV1MAM6"/>
<dbReference type="EMBL" id="CAVLGL010000148">
    <property type="protein sequence ID" value="CAK1602971.1"/>
    <property type="molecule type" value="Genomic_DNA"/>
</dbReference>
<proteinExistence type="predicted"/>
<name>A0AAV1MAM6_9NEOP</name>
<accession>A0AAV1MAM6</accession>
<organism evidence="1 2">
    <name type="scientific">Parnassius mnemosyne</name>
    <name type="common">clouded apollo</name>
    <dbReference type="NCBI Taxonomy" id="213953"/>
    <lineage>
        <taxon>Eukaryota</taxon>
        <taxon>Metazoa</taxon>
        <taxon>Ecdysozoa</taxon>
        <taxon>Arthropoda</taxon>
        <taxon>Hexapoda</taxon>
        <taxon>Insecta</taxon>
        <taxon>Pterygota</taxon>
        <taxon>Neoptera</taxon>
        <taxon>Endopterygota</taxon>
        <taxon>Lepidoptera</taxon>
        <taxon>Glossata</taxon>
        <taxon>Ditrysia</taxon>
        <taxon>Papilionoidea</taxon>
        <taxon>Papilionidae</taxon>
        <taxon>Parnassiinae</taxon>
        <taxon>Parnassini</taxon>
        <taxon>Parnassius</taxon>
        <taxon>Driopa</taxon>
    </lineage>
</organism>
<reference evidence="1 2" key="1">
    <citation type="submission" date="2023-11" db="EMBL/GenBank/DDBJ databases">
        <authorList>
            <person name="Hedman E."/>
            <person name="Englund M."/>
            <person name="Stromberg M."/>
            <person name="Nyberg Akerstrom W."/>
            <person name="Nylinder S."/>
            <person name="Jareborg N."/>
            <person name="Kallberg Y."/>
            <person name="Kronander E."/>
        </authorList>
    </citation>
    <scope>NUCLEOTIDE SEQUENCE [LARGE SCALE GENOMIC DNA]</scope>
</reference>
<comment type="caution">
    <text evidence="1">The sequence shown here is derived from an EMBL/GenBank/DDBJ whole genome shotgun (WGS) entry which is preliminary data.</text>
</comment>
<keyword evidence="2" id="KW-1185">Reference proteome</keyword>
<protein>
    <submittedName>
        <fullName evidence="1">Uncharacterized protein</fullName>
    </submittedName>
</protein>
<evidence type="ECO:0000313" key="2">
    <source>
        <dbReference type="Proteomes" id="UP001314205"/>
    </source>
</evidence>
<gene>
    <name evidence="1" type="ORF">PARMNEM_LOCUS21395</name>
</gene>
<sequence>MVCRCYKLLTVDFIYYDLGCSDHLSIATLNLSPLNLKHILAETTSFHLLRSLLVSLRPLSLFSSYMLYGLGCF</sequence>
<evidence type="ECO:0000313" key="1">
    <source>
        <dbReference type="EMBL" id="CAK1602971.1"/>
    </source>
</evidence>